<dbReference type="AlphaFoldDB" id="A0A379Z457"/>
<feature type="chain" id="PRO_5016879918" evidence="1">
    <location>
        <begin position="33"/>
        <end position="267"/>
    </location>
</feature>
<dbReference type="InterPro" id="IPR052945">
    <property type="entry name" value="Mitotic_Regulator"/>
</dbReference>
<protein>
    <submittedName>
        <fullName evidence="2">Sel1 repeat</fullName>
    </submittedName>
</protein>
<dbReference type="Proteomes" id="UP000254069">
    <property type="component" value="Unassembled WGS sequence"/>
</dbReference>
<feature type="signal peptide" evidence="1">
    <location>
        <begin position="1"/>
        <end position="32"/>
    </location>
</feature>
<evidence type="ECO:0000313" key="2">
    <source>
        <dbReference type="EMBL" id="SUI55079.1"/>
    </source>
</evidence>
<dbReference type="Pfam" id="PF08238">
    <property type="entry name" value="Sel1"/>
    <property type="match status" value="3"/>
</dbReference>
<dbReference type="Gene3D" id="1.25.40.10">
    <property type="entry name" value="Tetratricopeptide repeat domain"/>
    <property type="match status" value="2"/>
</dbReference>
<dbReference type="PANTHER" id="PTHR43628:SF1">
    <property type="entry name" value="CHITIN SYNTHASE REGULATORY FACTOR 2-RELATED"/>
    <property type="match status" value="1"/>
</dbReference>
<name>A0A379Z457_9GAMM</name>
<evidence type="ECO:0000313" key="3">
    <source>
        <dbReference type="Proteomes" id="UP000254069"/>
    </source>
</evidence>
<organism evidence="2 3">
    <name type="scientific">Shewanella algae</name>
    <dbReference type="NCBI Taxonomy" id="38313"/>
    <lineage>
        <taxon>Bacteria</taxon>
        <taxon>Pseudomonadati</taxon>
        <taxon>Pseudomonadota</taxon>
        <taxon>Gammaproteobacteria</taxon>
        <taxon>Alteromonadales</taxon>
        <taxon>Shewanellaceae</taxon>
        <taxon>Shewanella</taxon>
    </lineage>
</organism>
<dbReference type="SUPFAM" id="SSF81901">
    <property type="entry name" value="HCP-like"/>
    <property type="match status" value="1"/>
</dbReference>
<sequence length="267" mass="29033">MHRLSKGIRVKSPLIAAAAMLALSLFSGQLQAFAIPQPSKEIAASKLAYIQLNAANGEVEAQYLLGLMYLSGRFVAEDKIAGLAWLTKAAEGGETKAQQTLADLAFEGKLMQRDLALAERWYLPLAEQGNHWARFRLGFLYASGGEGVNRHCGKAVAFFSSAGDDISLGNAAWILATCPEAKYRDGGRALALAKQLLEDNNQDPTNLDNLAAAYAELGDFTAAVATQQQAIAALEQSQDLSKALEFRQRLESYRSHKPYREVVPLME</sequence>
<dbReference type="SMART" id="SM00671">
    <property type="entry name" value="SEL1"/>
    <property type="match status" value="3"/>
</dbReference>
<keyword evidence="1" id="KW-0732">Signal</keyword>
<keyword evidence="3" id="KW-1185">Reference proteome</keyword>
<dbReference type="InterPro" id="IPR011990">
    <property type="entry name" value="TPR-like_helical_dom_sf"/>
</dbReference>
<gene>
    <name evidence="2" type="ORF">NCTC10738_00964</name>
</gene>
<dbReference type="PANTHER" id="PTHR43628">
    <property type="entry name" value="ACTIVATOR OF C KINASE PROTEIN 1-RELATED"/>
    <property type="match status" value="1"/>
</dbReference>
<proteinExistence type="predicted"/>
<dbReference type="EMBL" id="UGYO01000001">
    <property type="protein sequence ID" value="SUI55079.1"/>
    <property type="molecule type" value="Genomic_DNA"/>
</dbReference>
<accession>A0A379Z457</accession>
<dbReference type="InterPro" id="IPR006597">
    <property type="entry name" value="Sel1-like"/>
</dbReference>
<reference evidence="2 3" key="1">
    <citation type="submission" date="2018-06" db="EMBL/GenBank/DDBJ databases">
        <authorList>
            <consortium name="Pathogen Informatics"/>
            <person name="Doyle S."/>
        </authorList>
    </citation>
    <scope>NUCLEOTIDE SEQUENCE [LARGE SCALE GENOMIC DNA]</scope>
    <source>
        <strain evidence="2 3">NCTC10738</strain>
    </source>
</reference>
<evidence type="ECO:0000256" key="1">
    <source>
        <dbReference type="SAM" id="SignalP"/>
    </source>
</evidence>